<evidence type="ECO:0000313" key="6">
    <source>
        <dbReference type="EMBL" id="UGS35757.1"/>
    </source>
</evidence>
<dbReference type="Proteomes" id="UP001162834">
    <property type="component" value="Chromosome"/>
</dbReference>
<evidence type="ECO:0000256" key="4">
    <source>
        <dbReference type="SAM" id="MobiDB-lite"/>
    </source>
</evidence>
<dbReference type="SMART" id="SM00895">
    <property type="entry name" value="FCD"/>
    <property type="match status" value="1"/>
</dbReference>
<dbReference type="SUPFAM" id="SSF46785">
    <property type="entry name" value="Winged helix' DNA-binding domain"/>
    <property type="match status" value="1"/>
</dbReference>
<dbReference type="Pfam" id="PF07729">
    <property type="entry name" value="FCD"/>
    <property type="match status" value="1"/>
</dbReference>
<evidence type="ECO:0000313" key="7">
    <source>
        <dbReference type="Proteomes" id="UP001162834"/>
    </source>
</evidence>
<dbReference type="KEGG" id="sbae:DSM104329_02152"/>
<keyword evidence="7" id="KW-1185">Reference proteome</keyword>
<dbReference type="AlphaFoldDB" id="A0A9E7C0P9"/>
<dbReference type="GO" id="GO:0003700">
    <property type="term" value="F:DNA-binding transcription factor activity"/>
    <property type="evidence" value="ECO:0007669"/>
    <property type="project" value="InterPro"/>
</dbReference>
<evidence type="ECO:0000259" key="5">
    <source>
        <dbReference type="PROSITE" id="PS50949"/>
    </source>
</evidence>
<dbReference type="Pfam" id="PF00392">
    <property type="entry name" value="GntR"/>
    <property type="match status" value="1"/>
</dbReference>
<feature type="region of interest" description="Disordered" evidence="4">
    <location>
        <begin position="169"/>
        <end position="189"/>
    </location>
</feature>
<dbReference type="EMBL" id="CP087164">
    <property type="protein sequence ID" value="UGS35757.1"/>
    <property type="molecule type" value="Genomic_DNA"/>
</dbReference>
<dbReference type="PRINTS" id="PR00035">
    <property type="entry name" value="HTHGNTR"/>
</dbReference>
<reference evidence="6" key="1">
    <citation type="journal article" date="2022" name="Int. J. Syst. Evol. Microbiol.">
        <title>Pseudomonas aegrilactucae sp. nov. and Pseudomonas morbosilactucae sp. nov., pathogens causing bacterial rot of lettuce in Japan.</title>
        <authorList>
            <person name="Sawada H."/>
            <person name="Fujikawa T."/>
            <person name="Satou M."/>
        </authorList>
    </citation>
    <scope>NUCLEOTIDE SEQUENCE</scope>
    <source>
        <strain evidence="6">0166_1</strain>
    </source>
</reference>
<dbReference type="InterPro" id="IPR000524">
    <property type="entry name" value="Tscrpt_reg_HTH_GntR"/>
</dbReference>
<evidence type="ECO:0000256" key="3">
    <source>
        <dbReference type="ARBA" id="ARBA00023163"/>
    </source>
</evidence>
<dbReference type="InterPro" id="IPR036388">
    <property type="entry name" value="WH-like_DNA-bd_sf"/>
</dbReference>
<keyword evidence="2" id="KW-0238">DNA-binding</keyword>
<dbReference type="PANTHER" id="PTHR43537">
    <property type="entry name" value="TRANSCRIPTIONAL REGULATOR, GNTR FAMILY"/>
    <property type="match status" value="1"/>
</dbReference>
<name>A0A9E7C0P9_9ACTN</name>
<dbReference type="CDD" id="cd07377">
    <property type="entry name" value="WHTH_GntR"/>
    <property type="match status" value="1"/>
</dbReference>
<dbReference type="InterPro" id="IPR036390">
    <property type="entry name" value="WH_DNA-bd_sf"/>
</dbReference>
<dbReference type="SUPFAM" id="SSF48008">
    <property type="entry name" value="GntR ligand-binding domain-like"/>
    <property type="match status" value="1"/>
</dbReference>
<dbReference type="InterPro" id="IPR011711">
    <property type="entry name" value="GntR_C"/>
</dbReference>
<keyword evidence="1" id="KW-0805">Transcription regulation</keyword>
<dbReference type="Gene3D" id="1.20.120.530">
    <property type="entry name" value="GntR ligand-binding domain-like"/>
    <property type="match status" value="1"/>
</dbReference>
<accession>A0A9E7C0P9</accession>
<dbReference type="PROSITE" id="PS50949">
    <property type="entry name" value="HTH_GNTR"/>
    <property type="match status" value="1"/>
</dbReference>
<dbReference type="PANTHER" id="PTHR43537:SF5">
    <property type="entry name" value="UXU OPERON TRANSCRIPTIONAL REGULATOR"/>
    <property type="match status" value="1"/>
</dbReference>
<feature type="domain" description="HTH gntR-type" evidence="5">
    <location>
        <begin position="4"/>
        <end position="72"/>
    </location>
</feature>
<keyword evidence="3" id="KW-0804">Transcription</keyword>
<dbReference type="SMART" id="SM00345">
    <property type="entry name" value="HTH_GNTR"/>
    <property type="match status" value="1"/>
</dbReference>
<dbReference type="GO" id="GO:0003677">
    <property type="term" value="F:DNA binding"/>
    <property type="evidence" value="ECO:0007669"/>
    <property type="project" value="UniProtKB-KW"/>
</dbReference>
<protein>
    <submittedName>
        <fullName evidence="6">HTH-type transcriptional regulator LutR</fullName>
    </submittedName>
</protein>
<sequence length="225" mass="25020">MSARPLYERVVHRLEELIRTEELRPGDRLMTERELATKLGVSRTSIRQALTALRVRGIVEVRHGDGIYLVQESSDLVGTLAEGLIASHAHLPAINEVREAVEPRAARLAARRRTGEDLAAMRAALDSMREEIAKGEPGLRGDSAFHHALIAAAHNEVLSAMYEHLAPGLSQSSQASLVRPAQPERSLREHEQVLETIERADEEGAELAMRLHVRDFSDLEMVDHD</sequence>
<dbReference type="InterPro" id="IPR008920">
    <property type="entry name" value="TF_FadR/GntR_C"/>
</dbReference>
<dbReference type="Gene3D" id="1.10.10.10">
    <property type="entry name" value="Winged helix-like DNA-binding domain superfamily/Winged helix DNA-binding domain"/>
    <property type="match status" value="1"/>
</dbReference>
<organism evidence="6 7">
    <name type="scientific">Capillimicrobium parvum</name>
    <dbReference type="NCBI Taxonomy" id="2884022"/>
    <lineage>
        <taxon>Bacteria</taxon>
        <taxon>Bacillati</taxon>
        <taxon>Actinomycetota</taxon>
        <taxon>Thermoleophilia</taxon>
        <taxon>Solirubrobacterales</taxon>
        <taxon>Capillimicrobiaceae</taxon>
        <taxon>Capillimicrobium</taxon>
    </lineage>
</organism>
<gene>
    <name evidence="6" type="primary">lutR_1</name>
    <name evidence="6" type="ORF">DSM104329_02152</name>
</gene>
<proteinExistence type="predicted"/>
<dbReference type="RefSeq" id="WP_259315439.1">
    <property type="nucleotide sequence ID" value="NZ_CP087164.1"/>
</dbReference>
<evidence type="ECO:0000256" key="1">
    <source>
        <dbReference type="ARBA" id="ARBA00023015"/>
    </source>
</evidence>
<evidence type="ECO:0000256" key="2">
    <source>
        <dbReference type="ARBA" id="ARBA00023125"/>
    </source>
</evidence>